<accession>A0A4Z0NP71</accession>
<gene>
    <name evidence="1" type="ORF">EU555_17155</name>
</gene>
<evidence type="ECO:0000313" key="2">
    <source>
        <dbReference type="Proteomes" id="UP000297535"/>
    </source>
</evidence>
<reference evidence="1 2" key="1">
    <citation type="submission" date="2019-04" db="EMBL/GenBank/DDBJ databases">
        <authorList>
            <person name="Feng G."/>
            <person name="Zhu H."/>
        </authorList>
    </citation>
    <scope>NUCLEOTIDE SEQUENCE [LARGE SCALE GENOMIC DNA]</scope>
    <source>
        <strain evidence="1 2">6HR-1</strain>
    </source>
</reference>
<organism evidence="1 2">
    <name type="scientific">Methylobacterium nonmethylotrophicum</name>
    <dbReference type="NCBI Taxonomy" id="1141884"/>
    <lineage>
        <taxon>Bacteria</taxon>
        <taxon>Pseudomonadati</taxon>
        <taxon>Pseudomonadota</taxon>
        <taxon>Alphaproteobacteria</taxon>
        <taxon>Hyphomicrobiales</taxon>
        <taxon>Methylobacteriaceae</taxon>
        <taxon>Methylobacterium</taxon>
    </lineage>
</organism>
<dbReference type="EMBL" id="SRLB01000012">
    <property type="protein sequence ID" value="TGD97901.1"/>
    <property type="molecule type" value="Genomic_DNA"/>
</dbReference>
<evidence type="ECO:0000313" key="1">
    <source>
        <dbReference type="EMBL" id="TGD97901.1"/>
    </source>
</evidence>
<keyword evidence="2" id="KW-1185">Reference proteome</keyword>
<sequence length="353" mass="36908">MIAAIFGCPGRTDAAHAALILADAHAVAGDAATLVRVTLPGEPRLPTLAIRPDAVRLVEHEASTLRAAGVLVERETAQAVRAGRHVVLDLPPRCLADRAFRTRADVSVVAVGPTPFDENAAACALAADPHGERDAGRQVSDALAEVAPPWLLGCGRGGGAPAARAFEDAVGRLLGGMAAGRHARVLPVVLPALSRKEALRVVEGDRTARTLVAGLTLLAALRAVAGNPHAESIDGSSLADELRAVLPNAGRPDERGAGDRLRDLADELQGIRDGVKPTGEDLASAPRLEDWSEATRQVRVVTGRVYGHPNIRDGQRILTSDLYASDGATWARTLSRYYLLGKPARPSDGGGLH</sequence>
<dbReference type="AlphaFoldDB" id="A0A4Z0NP71"/>
<dbReference type="RefSeq" id="WP_135416202.1">
    <property type="nucleotide sequence ID" value="NZ_SRLB01000012.1"/>
</dbReference>
<proteinExistence type="predicted"/>
<protein>
    <submittedName>
        <fullName evidence="1">Uncharacterized protein</fullName>
    </submittedName>
</protein>
<dbReference type="Proteomes" id="UP000297535">
    <property type="component" value="Unassembled WGS sequence"/>
</dbReference>
<dbReference type="OrthoDB" id="7870532at2"/>
<comment type="caution">
    <text evidence="1">The sequence shown here is derived from an EMBL/GenBank/DDBJ whole genome shotgun (WGS) entry which is preliminary data.</text>
</comment>
<name>A0A4Z0NP71_9HYPH</name>